<dbReference type="GO" id="GO:0004042">
    <property type="term" value="F:L-glutamate N-acetyltransferase activity"/>
    <property type="evidence" value="ECO:0007669"/>
    <property type="project" value="UniProtKB-UniRule"/>
</dbReference>
<dbReference type="Gene3D" id="3.10.20.340">
    <property type="entry name" value="ArgJ beta chain, C-terminal domain"/>
    <property type="match status" value="1"/>
</dbReference>
<dbReference type="NCBIfam" id="TIGR00120">
    <property type="entry name" value="ArgJ"/>
    <property type="match status" value="1"/>
</dbReference>
<dbReference type="GO" id="GO:0004358">
    <property type="term" value="F:L-glutamate N-acetyltransferase activity, acting on acetyl-L-ornithine as donor"/>
    <property type="evidence" value="ECO:0007669"/>
    <property type="project" value="UniProtKB-UniRule"/>
</dbReference>
<evidence type="ECO:0000313" key="11">
    <source>
        <dbReference type="Proteomes" id="UP000184604"/>
    </source>
</evidence>
<feature type="active site" description="Nucleophile" evidence="9">
    <location>
        <position position="189"/>
    </location>
</feature>
<keyword evidence="6 9" id="KW-0068">Autocatalytic cleavage</keyword>
<evidence type="ECO:0000256" key="1">
    <source>
        <dbReference type="ARBA" id="ARBA00006774"/>
    </source>
</evidence>
<protein>
    <recommendedName>
        <fullName evidence="9">Arginine biosynthesis bifunctional protein ArgJ</fullName>
    </recommendedName>
    <domain>
        <recommendedName>
            <fullName evidence="9">Glutamate N-acetyltransferase</fullName>
            <ecNumber evidence="9">2.3.1.35</ecNumber>
        </recommendedName>
        <alternativeName>
            <fullName evidence="9">Ornithine acetyltransferase</fullName>
            <shortName evidence="9">OATase</shortName>
        </alternativeName>
        <alternativeName>
            <fullName evidence="9">Ornithine transacetylase</fullName>
        </alternativeName>
    </domain>
    <domain>
        <recommendedName>
            <fullName evidence="9">Amino-acid acetyltransferase</fullName>
            <ecNumber evidence="9">2.3.1.1</ecNumber>
        </recommendedName>
        <alternativeName>
            <fullName evidence="9">N-acetylglutamate synthase</fullName>
            <shortName evidence="9">AGSase</shortName>
        </alternativeName>
    </domain>
    <component>
        <recommendedName>
            <fullName evidence="9">Arginine biosynthesis bifunctional protein ArgJ alpha chain</fullName>
        </recommendedName>
    </component>
    <component>
        <recommendedName>
            <fullName evidence="9">Arginine biosynthesis bifunctional protein ArgJ beta chain</fullName>
        </recommendedName>
    </component>
</protein>
<reference evidence="10 11" key="1">
    <citation type="submission" date="2016-12" db="EMBL/GenBank/DDBJ databases">
        <title>Complete genome sequence of Clostridium kluyveri JZZ isolated from the pit mud of a Chinese flavor liquor-making factory.</title>
        <authorList>
            <person name="Wang Y."/>
        </authorList>
    </citation>
    <scope>NUCLEOTIDE SEQUENCE [LARGE SCALE GENOMIC DNA]</scope>
    <source>
        <strain evidence="10 11">JZZ</strain>
    </source>
</reference>
<evidence type="ECO:0000256" key="8">
    <source>
        <dbReference type="ARBA" id="ARBA00023315"/>
    </source>
</evidence>
<comment type="subunit">
    <text evidence="2 9">Heterotetramer of two alpha and two beta chains.</text>
</comment>
<dbReference type="InterPro" id="IPR042195">
    <property type="entry name" value="ArgJ_beta_C"/>
</dbReference>
<evidence type="ECO:0000256" key="2">
    <source>
        <dbReference type="ARBA" id="ARBA00011475"/>
    </source>
</evidence>
<feature type="binding site" evidence="9">
    <location>
        <position position="401"/>
    </location>
    <ligand>
        <name>substrate</name>
    </ligand>
</feature>
<gene>
    <name evidence="9" type="primary">argJ</name>
    <name evidence="10" type="ORF">BS101_09530</name>
</gene>
<proteinExistence type="inferred from homology"/>
<dbReference type="HAMAP" id="MF_01106">
    <property type="entry name" value="ArgJ"/>
    <property type="match status" value="1"/>
</dbReference>
<dbReference type="AlphaFoldDB" id="A0A1L5F7K7"/>
<dbReference type="GO" id="GO:0006526">
    <property type="term" value="P:L-arginine biosynthetic process"/>
    <property type="evidence" value="ECO:0007669"/>
    <property type="project" value="UniProtKB-UniRule"/>
</dbReference>
<dbReference type="PANTHER" id="PTHR23100:SF0">
    <property type="entry name" value="ARGININE BIOSYNTHESIS BIFUNCTIONAL PROTEIN ARGJ, MITOCHONDRIAL"/>
    <property type="match status" value="1"/>
</dbReference>
<organism evidence="10 11">
    <name type="scientific">Clostridium kluyveri</name>
    <dbReference type="NCBI Taxonomy" id="1534"/>
    <lineage>
        <taxon>Bacteria</taxon>
        <taxon>Bacillati</taxon>
        <taxon>Bacillota</taxon>
        <taxon>Clostridia</taxon>
        <taxon>Eubacteriales</taxon>
        <taxon>Clostridiaceae</taxon>
        <taxon>Clostridium</taxon>
    </lineage>
</organism>
<evidence type="ECO:0000256" key="7">
    <source>
        <dbReference type="ARBA" id="ARBA00023268"/>
    </source>
</evidence>
<dbReference type="EC" id="2.3.1.1" evidence="9"/>
<feature type="binding site" evidence="9">
    <location>
        <position position="275"/>
    </location>
    <ligand>
        <name>substrate</name>
    </ligand>
</feature>
<dbReference type="InterPro" id="IPR016117">
    <property type="entry name" value="ArgJ-like_dom_sf"/>
</dbReference>
<feature type="chain" id="PRO_5023319797" description="Arginine biosynthesis bifunctional protein ArgJ alpha chain" evidence="9">
    <location>
        <begin position="1"/>
        <end position="188"/>
    </location>
</feature>
<feature type="site" description="Involved in the stabilization of negative charge on the oxyanion by the formation of the oxyanion hole" evidence="9">
    <location>
        <position position="115"/>
    </location>
</feature>
<evidence type="ECO:0000256" key="9">
    <source>
        <dbReference type="HAMAP-Rule" id="MF_01106"/>
    </source>
</evidence>
<name>A0A1L5F7K7_CLOKL</name>
<keyword evidence="3 9" id="KW-0055">Arginine biosynthesis</keyword>
<comment type="similarity">
    <text evidence="1 9">Belongs to the ArgJ family.</text>
</comment>
<dbReference type="CDD" id="cd02152">
    <property type="entry name" value="OAT"/>
    <property type="match status" value="1"/>
</dbReference>
<dbReference type="EMBL" id="CP018335">
    <property type="protein sequence ID" value="APM38967.1"/>
    <property type="molecule type" value="Genomic_DNA"/>
</dbReference>
<feature type="binding site" evidence="9">
    <location>
        <position position="189"/>
    </location>
    <ligand>
        <name>substrate</name>
    </ligand>
</feature>
<evidence type="ECO:0000256" key="5">
    <source>
        <dbReference type="ARBA" id="ARBA00022679"/>
    </source>
</evidence>
<feature type="binding site" evidence="9">
    <location>
        <position position="152"/>
    </location>
    <ligand>
        <name>substrate</name>
    </ligand>
</feature>
<dbReference type="Pfam" id="PF01960">
    <property type="entry name" value="ArgJ"/>
    <property type="match status" value="1"/>
</dbReference>
<dbReference type="NCBIfam" id="NF003802">
    <property type="entry name" value="PRK05388.1"/>
    <property type="match status" value="1"/>
</dbReference>
<feature type="binding site" evidence="9">
    <location>
        <position position="178"/>
    </location>
    <ligand>
        <name>substrate</name>
    </ligand>
</feature>
<feature type="site" description="Cleavage; by autolysis" evidence="9">
    <location>
        <begin position="188"/>
        <end position="189"/>
    </location>
</feature>
<dbReference type="SUPFAM" id="SSF56266">
    <property type="entry name" value="DmpA/ArgJ-like"/>
    <property type="match status" value="1"/>
</dbReference>
<dbReference type="Proteomes" id="UP000184604">
    <property type="component" value="Chromosome"/>
</dbReference>
<dbReference type="GO" id="GO:0005737">
    <property type="term" value="C:cytoplasm"/>
    <property type="evidence" value="ECO:0007669"/>
    <property type="project" value="UniProtKB-SubCell"/>
</dbReference>
<dbReference type="PANTHER" id="PTHR23100">
    <property type="entry name" value="ARGININE BIOSYNTHESIS BIFUNCTIONAL PROTEIN ARGJ"/>
    <property type="match status" value="1"/>
</dbReference>
<dbReference type="RefSeq" id="WP_073538608.1">
    <property type="nucleotide sequence ID" value="NZ_CP018335.1"/>
</dbReference>
<feature type="chain" id="PRO_5023319796" description="Arginine biosynthesis bifunctional protein ArgJ beta chain" evidence="9">
    <location>
        <begin position="189"/>
        <end position="406"/>
    </location>
</feature>
<keyword evidence="5 9" id="KW-0808">Transferase</keyword>
<dbReference type="GO" id="GO:0006592">
    <property type="term" value="P:ornithine biosynthetic process"/>
    <property type="evidence" value="ECO:0007669"/>
    <property type="project" value="TreeGrafter"/>
</dbReference>
<keyword evidence="7 9" id="KW-0511">Multifunctional enzyme</keyword>
<evidence type="ECO:0000256" key="6">
    <source>
        <dbReference type="ARBA" id="ARBA00022813"/>
    </source>
</evidence>
<comment type="pathway">
    <text evidence="9">Amino-acid biosynthesis; L-arginine biosynthesis; L-ornithine and N-acetyl-L-glutamate from L-glutamate and N(2)-acetyl-L-ornithine (cyclic): step 1/1.</text>
</comment>
<feature type="binding site" evidence="9">
    <location>
        <position position="406"/>
    </location>
    <ligand>
        <name>substrate</name>
    </ligand>
</feature>
<keyword evidence="4 9" id="KW-0028">Amino-acid biosynthesis</keyword>
<keyword evidence="8 9" id="KW-0012">Acyltransferase</keyword>
<comment type="function">
    <text evidence="9">Catalyzes two activities which are involved in the cyclic version of arginine biosynthesis: the synthesis of N-acetylglutamate from glutamate and acetyl-CoA as the acetyl donor, and of ornithine by transacetylation between N(2)-acetylornithine and glutamate.</text>
</comment>
<comment type="catalytic activity">
    <reaction evidence="9">
        <text>N(2)-acetyl-L-ornithine + L-glutamate = N-acetyl-L-glutamate + L-ornithine</text>
        <dbReference type="Rhea" id="RHEA:15349"/>
        <dbReference type="ChEBI" id="CHEBI:29985"/>
        <dbReference type="ChEBI" id="CHEBI:44337"/>
        <dbReference type="ChEBI" id="CHEBI:46911"/>
        <dbReference type="ChEBI" id="CHEBI:57805"/>
        <dbReference type="EC" id="2.3.1.35"/>
    </reaction>
</comment>
<sequence length="406" mass="43448">MNLEIIEGGITSPKGFTASGISCGLKKNNLQDLALVMSTKLCNSAGVYTKNIVKGAPLLVTKDHLENKKAQAIIINSGNANTCTGEDGINHAKEMCKYTGEELQIEEDNVLVASTGIIGVKLNIGAIKEAIPRLAKKLNKNGGKDAARAILTTDTFKKTLAVTLELGGKTVVIGAMAKGSGMIHPNMATMLSFITTDINIDANLLDKALKESVKVSYNRISVDGDTSTNDMVLVMANGLAENSIIDEENEDYNTFLEALKKLNIELAKMIAKDGEGATKLIECTVMNVPGEKEGEILGKSVICSSLVKTALFGRNANWGRILDAIGYSGVDFDINKLEVSMESSKGSILVFKNGNPVDFSIEKSVDILSENTVGIVLNFNSGNYSVCCWGCDLTYDYVKINGSYMS</sequence>
<comment type="subcellular location">
    <subcellularLocation>
        <location evidence="9">Cytoplasm</location>
    </subcellularLocation>
</comment>
<evidence type="ECO:0000256" key="4">
    <source>
        <dbReference type="ARBA" id="ARBA00022605"/>
    </source>
</evidence>
<dbReference type="FunFam" id="3.60.70.12:FF:000001">
    <property type="entry name" value="Arginine biosynthesis bifunctional protein ArgJ, chloroplastic"/>
    <property type="match status" value="1"/>
</dbReference>
<keyword evidence="9" id="KW-0963">Cytoplasm</keyword>
<comment type="pathway">
    <text evidence="9">Amino-acid biosynthesis; L-arginine biosynthesis; N(2)-acetyl-L-ornithine from L-glutamate: step 1/4.</text>
</comment>
<accession>A0A1L5F7K7</accession>
<dbReference type="InterPro" id="IPR002813">
    <property type="entry name" value="Arg_biosynth_ArgJ"/>
</dbReference>
<evidence type="ECO:0000313" key="10">
    <source>
        <dbReference type="EMBL" id="APM38967.1"/>
    </source>
</evidence>
<dbReference type="EC" id="2.3.1.35" evidence="9"/>
<feature type="site" description="Involved in the stabilization of negative charge on the oxyanion by the formation of the oxyanion hole" evidence="9">
    <location>
        <position position="116"/>
    </location>
</feature>
<comment type="catalytic activity">
    <reaction evidence="9">
        <text>L-glutamate + acetyl-CoA = N-acetyl-L-glutamate + CoA + H(+)</text>
        <dbReference type="Rhea" id="RHEA:24292"/>
        <dbReference type="ChEBI" id="CHEBI:15378"/>
        <dbReference type="ChEBI" id="CHEBI:29985"/>
        <dbReference type="ChEBI" id="CHEBI:44337"/>
        <dbReference type="ChEBI" id="CHEBI:57287"/>
        <dbReference type="ChEBI" id="CHEBI:57288"/>
        <dbReference type="EC" id="2.3.1.1"/>
    </reaction>
</comment>
<dbReference type="UniPathway" id="UPA00068">
    <property type="reaction ID" value="UER00106"/>
</dbReference>
<dbReference type="OrthoDB" id="9804242at2"/>
<evidence type="ECO:0000256" key="3">
    <source>
        <dbReference type="ARBA" id="ARBA00022571"/>
    </source>
</evidence>
<dbReference type="Gene3D" id="3.60.70.12">
    <property type="entry name" value="L-amino peptidase D-ALA esterase/amidase"/>
    <property type="match status" value="1"/>
</dbReference>